<dbReference type="eggNOG" id="COG0277">
    <property type="taxonomic scope" value="Bacteria"/>
</dbReference>
<dbReference type="Pfam" id="PF02913">
    <property type="entry name" value="FAD-oxidase_C"/>
    <property type="match status" value="1"/>
</dbReference>
<evidence type="ECO:0000256" key="6">
    <source>
        <dbReference type="ARBA" id="ARBA00023002"/>
    </source>
</evidence>
<dbReference type="InterPro" id="IPR016166">
    <property type="entry name" value="FAD-bd_PCMH"/>
</dbReference>
<accession>C0C4A2</accession>
<name>C0C4A2_9FIRM</name>
<dbReference type="SUPFAM" id="SSF55103">
    <property type="entry name" value="FAD-linked oxidases, C-terminal domain"/>
    <property type="match status" value="1"/>
</dbReference>
<dbReference type="InterPro" id="IPR016164">
    <property type="entry name" value="FAD-linked_Oxase-like_C"/>
</dbReference>
<dbReference type="InterPro" id="IPR004113">
    <property type="entry name" value="FAD-bd_oxidored_4_C"/>
</dbReference>
<keyword evidence="4" id="KW-0274">FAD</keyword>
<evidence type="ECO:0000256" key="7">
    <source>
        <dbReference type="ARBA" id="ARBA00038897"/>
    </source>
</evidence>
<dbReference type="STRING" id="553973.CLOHYLEM_06917"/>
<dbReference type="Proteomes" id="UP000004893">
    <property type="component" value="Unassembled WGS sequence"/>
</dbReference>
<dbReference type="GO" id="GO:0071949">
    <property type="term" value="F:FAD binding"/>
    <property type="evidence" value="ECO:0007669"/>
    <property type="project" value="InterPro"/>
</dbReference>
<dbReference type="Pfam" id="PF01565">
    <property type="entry name" value="FAD_binding_4"/>
    <property type="match status" value="1"/>
</dbReference>
<gene>
    <name evidence="9" type="ORF">CLOHYLEM_06917</name>
</gene>
<proteinExistence type="inferred from homology"/>
<sequence>MRQLIFPMKEQYEEFLIDESKFSGFADSISFPESEEEIQEVLRAVNGERLPVTIQGGKTGITGAAVPEGGHVMNLSRMNKVKSSVLLEDGTGRITVEPGINLMDLSREIAAAFRKNPLFWPPDPTETSATAGGIAATNAQGISRLLYGPARTYIESLRLVKSDGQVITVEKGQKMTLPSGRVIDRIDAVLGKEGITGVMSELTLKLLPKPAGIWGIAFFFGQTKEAGRFVDILRQHMPECENAAVAAVEYIDRTSMDLIEKHKGVMTKIKELPDISEETEGMVYVELHGEEDEIELLAESLMETAMVCGSDPDEAWAVSGETDVERLRAFRHGAAETANLYIEEVRRNDERITKLGTDMVISDMSFSDTLCNMTEELKQAGLKASIFGHALENHLHVNILPDDHDDYEKGIALIRKWAAQVRERHGQVTGEHGIGKLKLRILDGLLSKPYIELCTELKEELDAGFVWNRGNIIGGKAGGV</sequence>
<organism evidence="9 10">
    <name type="scientific">[Clostridium] hylemonae DSM 15053</name>
    <dbReference type="NCBI Taxonomy" id="553973"/>
    <lineage>
        <taxon>Bacteria</taxon>
        <taxon>Bacillati</taxon>
        <taxon>Bacillota</taxon>
        <taxon>Clostridia</taxon>
        <taxon>Lachnospirales</taxon>
        <taxon>Lachnospiraceae</taxon>
    </lineage>
</organism>
<evidence type="ECO:0000256" key="2">
    <source>
        <dbReference type="ARBA" id="ARBA00008000"/>
    </source>
</evidence>
<evidence type="ECO:0000313" key="10">
    <source>
        <dbReference type="Proteomes" id="UP000004893"/>
    </source>
</evidence>
<evidence type="ECO:0000256" key="4">
    <source>
        <dbReference type="ARBA" id="ARBA00022827"/>
    </source>
</evidence>
<evidence type="ECO:0000256" key="1">
    <source>
        <dbReference type="ARBA" id="ARBA00001974"/>
    </source>
</evidence>
<dbReference type="InterPro" id="IPR036318">
    <property type="entry name" value="FAD-bd_PCMH-like_sf"/>
</dbReference>
<dbReference type="GO" id="GO:0008720">
    <property type="term" value="F:D-lactate dehydrogenase (NAD+) activity"/>
    <property type="evidence" value="ECO:0007669"/>
    <property type="project" value="TreeGrafter"/>
</dbReference>
<dbReference type="InterPro" id="IPR006094">
    <property type="entry name" value="Oxid_FAD_bind_N"/>
</dbReference>
<dbReference type="HOGENOM" id="CLU_017779_9_2_9"/>
<dbReference type="AlphaFoldDB" id="C0C4A2"/>
<evidence type="ECO:0000256" key="3">
    <source>
        <dbReference type="ARBA" id="ARBA00022630"/>
    </source>
</evidence>
<dbReference type="RefSeq" id="WP_006444274.1">
    <property type="nucleotide sequence ID" value="NZ_CP036524.1"/>
</dbReference>
<reference evidence="9" key="2">
    <citation type="submission" date="2013-06" db="EMBL/GenBank/DDBJ databases">
        <title>Draft genome sequence of Clostridium hylemonae (DSM 15053).</title>
        <authorList>
            <person name="Sudarsanam P."/>
            <person name="Ley R."/>
            <person name="Guruge J."/>
            <person name="Turnbaugh P.J."/>
            <person name="Mahowald M."/>
            <person name="Liep D."/>
            <person name="Gordon J."/>
        </authorList>
    </citation>
    <scope>NUCLEOTIDE SEQUENCE</scope>
    <source>
        <strain evidence="9">DSM 15053</strain>
    </source>
</reference>
<feature type="domain" description="FAD-binding PCMH-type" evidence="8">
    <location>
        <begin position="22"/>
        <end position="209"/>
    </location>
</feature>
<dbReference type="Gene3D" id="3.30.465.10">
    <property type="match status" value="1"/>
</dbReference>
<dbReference type="Gene3D" id="3.30.70.2740">
    <property type="match status" value="1"/>
</dbReference>
<dbReference type="InterPro" id="IPR016169">
    <property type="entry name" value="FAD-bd_PCMH_sub2"/>
</dbReference>
<dbReference type="OrthoDB" id="9767256at2"/>
<evidence type="ECO:0000259" key="8">
    <source>
        <dbReference type="PROSITE" id="PS51387"/>
    </source>
</evidence>
<keyword evidence="3" id="KW-0285">Flavoprotein</keyword>
<dbReference type="GO" id="GO:0004458">
    <property type="term" value="F:D-lactate dehydrogenase (cytochrome) activity"/>
    <property type="evidence" value="ECO:0007669"/>
    <property type="project" value="UniProtKB-EC"/>
</dbReference>
<comment type="caution">
    <text evidence="9">The sequence shown here is derived from an EMBL/GenBank/DDBJ whole genome shotgun (WGS) entry which is preliminary data.</text>
</comment>
<dbReference type="PANTHER" id="PTHR11748">
    <property type="entry name" value="D-LACTATE DEHYDROGENASE"/>
    <property type="match status" value="1"/>
</dbReference>
<keyword evidence="5" id="KW-0809">Transit peptide</keyword>
<comment type="cofactor">
    <cofactor evidence="1">
        <name>FAD</name>
        <dbReference type="ChEBI" id="CHEBI:57692"/>
    </cofactor>
</comment>
<keyword evidence="6" id="KW-0560">Oxidoreductase</keyword>
<keyword evidence="10" id="KW-1185">Reference proteome</keyword>
<dbReference type="SUPFAM" id="SSF56176">
    <property type="entry name" value="FAD-binding/transporter-associated domain-like"/>
    <property type="match status" value="1"/>
</dbReference>
<dbReference type="EC" id="1.1.2.4" evidence="7"/>
<protein>
    <recommendedName>
        <fullName evidence="7">D-lactate dehydrogenase (cytochrome)</fullName>
        <ecNumber evidence="7">1.1.2.4</ecNumber>
    </recommendedName>
</protein>
<dbReference type="PROSITE" id="PS51387">
    <property type="entry name" value="FAD_PCMH"/>
    <property type="match status" value="1"/>
</dbReference>
<dbReference type="EMBL" id="ABYI02000034">
    <property type="protein sequence ID" value="EEG72895.1"/>
    <property type="molecule type" value="Genomic_DNA"/>
</dbReference>
<comment type="similarity">
    <text evidence="2">Belongs to the FAD-binding oxidoreductase/transferase type 4 family.</text>
</comment>
<reference evidence="9" key="1">
    <citation type="submission" date="2009-02" db="EMBL/GenBank/DDBJ databases">
        <authorList>
            <person name="Fulton L."/>
            <person name="Clifton S."/>
            <person name="Fulton B."/>
            <person name="Xu J."/>
            <person name="Minx P."/>
            <person name="Pepin K.H."/>
            <person name="Johnson M."/>
            <person name="Bhonagiri V."/>
            <person name="Nash W.E."/>
            <person name="Mardis E.R."/>
            <person name="Wilson R.K."/>
        </authorList>
    </citation>
    <scope>NUCLEOTIDE SEQUENCE [LARGE SCALE GENOMIC DNA]</scope>
    <source>
        <strain evidence="9">DSM 15053</strain>
    </source>
</reference>
<dbReference type="GO" id="GO:1903457">
    <property type="term" value="P:lactate catabolic process"/>
    <property type="evidence" value="ECO:0007669"/>
    <property type="project" value="TreeGrafter"/>
</dbReference>
<dbReference type="PANTHER" id="PTHR11748:SF111">
    <property type="entry name" value="D-LACTATE DEHYDROGENASE, MITOCHONDRIAL-RELATED"/>
    <property type="match status" value="1"/>
</dbReference>
<evidence type="ECO:0000256" key="5">
    <source>
        <dbReference type="ARBA" id="ARBA00022946"/>
    </source>
</evidence>
<evidence type="ECO:0000313" key="9">
    <source>
        <dbReference type="EMBL" id="EEG72895.1"/>
    </source>
</evidence>